<sequence>MSFNPTPSIPILIFKRRRHHTHVPRLNMSDPGPDRPRLYGPHTQSVYDVLFPTPSLVYFLNNRLERVTVRRLRPEHWTCTLCNKCMCDEMHPVLTPTLWRPPIPLPPSLPPRAPTTICTQRRPPNRLSARGQYVNGPGMPSAPPPPIGEDVCPDRTNCELAIRVATEKCGHVFGSRCLLKVLASGQLKCPLCQTVWLKGLDHETTASRKVRD</sequence>
<keyword evidence="7" id="KW-1185">Reference proteome</keyword>
<dbReference type="AlphaFoldDB" id="A0A9P4LRG2"/>
<name>A0A9P4LRG2_9PLEO</name>
<proteinExistence type="predicted"/>
<reference evidence="6" key="1">
    <citation type="journal article" date="2020" name="Stud. Mycol.">
        <title>101 Dothideomycetes genomes: a test case for predicting lifestyles and emergence of pathogens.</title>
        <authorList>
            <person name="Haridas S."/>
            <person name="Albert R."/>
            <person name="Binder M."/>
            <person name="Bloem J."/>
            <person name="Labutti K."/>
            <person name="Salamov A."/>
            <person name="Andreopoulos B."/>
            <person name="Baker S."/>
            <person name="Barry K."/>
            <person name="Bills G."/>
            <person name="Bluhm B."/>
            <person name="Cannon C."/>
            <person name="Castanera R."/>
            <person name="Culley D."/>
            <person name="Daum C."/>
            <person name="Ezra D."/>
            <person name="Gonzalez J."/>
            <person name="Henrissat B."/>
            <person name="Kuo A."/>
            <person name="Liang C."/>
            <person name="Lipzen A."/>
            <person name="Lutzoni F."/>
            <person name="Magnuson J."/>
            <person name="Mondo S."/>
            <person name="Nolan M."/>
            <person name="Ohm R."/>
            <person name="Pangilinan J."/>
            <person name="Park H.-J."/>
            <person name="Ramirez L."/>
            <person name="Alfaro M."/>
            <person name="Sun H."/>
            <person name="Tritt A."/>
            <person name="Yoshinaga Y."/>
            <person name="Zwiers L.-H."/>
            <person name="Turgeon B."/>
            <person name="Goodwin S."/>
            <person name="Spatafora J."/>
            <person name="Crous P."/>
            <person name="Grigoriev I."/>
        </authorList>
    </citation>
    <scope>NUCLEOTIDE SEQUENCE</scope>
    <source>
        <strain evidence="6">CBS 110217</strain>
    </source>
</reference>
<evidence type="ECO:0000256" key="1">
    <source>
        <dbReference type="ARBA" id="ARBA00022723"/>
    </source>
</evidence>
<dbReference type="InterPro" id="IPR018957">
    <property type="entry name" value="Znf_C3HC4_RING-type"/>
</dbReference>
<dbReference type="InterPro" id="IPR001841">
    <property type="entry name" value="Znf_RING"/>
</dbReference>
<keyword evidence="2 4" id="KW-0863">Zinc-finger</keyword>
<evidence type="ECO:0000256" key="3">
    <source>
        <dbReference type="ARBA" id="ARBA00022833"/>
    </source>
</evidence>
<dbReference type="Gene3D" id="3.30.40.10">
    <property type="entry name" value="Zinc/RING finger domain, C3HC4 (zinc finger)"/>
    <property type="match status" value="1"/>
</dbReference>
<dbReference type="PROSITE" id="PS50089">
    <property type="entry name" value="ZF_RING_2"/>
    <property type="match status" value="1"/>
</dbReference>
<protein>
    <recommendedName>
        <fullName evidence="5">RING-type domain-containing protein</fullName>
    </recommendedName>
</protein>
<evidence type="ECO:0000313" key="6">
    <source>
        <dbReference type="EMBL" id="KAF2034320.1"/>
    </source>
</evidence>
<evidence type="ECO:0000256" key="2">
    <source>
        <dbReference type="ARBA" id="ARBA00022771"/>
    </source>
</evidence>
<dbReference type="Proteomes" id="UP000799777">
    <property type="component" value="Unassembled WGS sequence"/>
</dbReference>
<dbReference type="InterPro" id="IPR013083">
    <property type="entry name" value="Znf_RING/FYVE/PHD"/>
</dbReference>
<organism evidence="6 7">
    <name type="scientific">Setomelanomma holmii</name>
    <dbReference type="NCBI Taxonomy" id="210430"/>
    <lineage>
        <taxon>Eukaryota</taxon>
        <taxon>Fungi</taxon>
        <taxon>Dikarya</taxon>
        <taxon>Ascomycota</taxon>
        <taxon>Pezizomycotina</taxon>
        <taxon>Dothideomycetes</taxon>
        <taxon>Pleosporomycetidae</taxon>
        <taxon>Pleosporales</taxon>
        <taxon>Pleosporineae</taxon>
        <taxon>Phaeosphaeriaceae</taxon>
        <taxon>Setomelanomma</taxon>
    </lineage>
</organism>
<comment type="caution">
    <text evidence="6">The sequence shown here is derived from an EMBL/GenBank/DDBJ whole genome shotgun (WGS) entry which is preliminary data.</text>
</comment>
<evidence type="ECO:0000256" key="4">
    <source>
        <dbReference type="PROSITE-ProRule" id="PRU00175"/>
    </source>
</evidence>
<dbReference type="SUPFAM" id="SSF57850">
    <property type="entry name" value="RING/U-box"/>
    <property type="match status" value="1"/>
</dbReference>
<dbReference type="EMBL" id="ML978161">
    <property type="protein sequence ID" value="KAF2034320.1"/>
    <property type="molecule type" value="Genomic_DNA"/>
</dbReference>
<gene>
    <name evidence="6" type="ORF">EK21DRAFT_85369</name>
</gene>
<keyword evidence="1" id="KW-0479">Metal-binding</keyword>
<keyword evidence="3" id="KW-0862">Zinc</keyword>
<feature type="domain" description="RING-type" evidence="5">
    <location>
        <begin position="151"/>
        <end position="193"/>
    </location>
</feature>
<dbReference type="Pfam" id="PF00097">
    <property type="entry name" value="zf-C3HC4"/>
    <property type="match status" value="1"/>
</dbReference>
<dbReference type="GO" id="GO:0008270">
    <property type="term" value="F:zinc ion binding"/>
    <property type="evidence" value="ECO:0007669"/>
    <property type="project" value="UniProtKB-KW"/>
</dbReference>
<dbReference type="OrthoDB" id="8062037at2759"/>
<accession>A0A9P4LRG2</accession>
<evidence type="ECO:0000259" key="5">
    <source>
        <dbReference type="PROSITE" id="PS50089"/>
    </source>
</evidence>
<evidence type="ECO:0000313" key="7">
    <source>
        <dbReference type="Proteomes" id="UP000799777"/>
    </source>
</evidence>